<dbReference type="Pfam" id="PF12833">
    <property type="entry name" value="HTH_18"/>
    <property type="match status" value="1"/>
</dbReference>
<dbReference type="PROSITE" id="PS01124">
    <property type="entry name" value="HTH_ARAC_FAMILY_2"/>
    <property type="match status" value="1"/>
</dbReference>
<keyword evidence="6" id="KW-1185">Reference proteome</keyword>
<dbReference type="InterPro" id="IPR032687">
    <property type="entry name" value="AraC-type_N"/>
</dbReference>
<proteinExistence type="predicted"/>
<accession>A0A5P9NKT5</accession>
<dbReference type="GO" id="GO:0000976">
    <property type="term" value="F:transcription cis-regulatory region binding"/>
    <property type="evidence" value="ECO:0007669"/>
    <property type="project" value="TreeGrafter"/>
</dbReference>
<dbReference type="Gene3D" id="1.10.10.60">
    <property type="entry name" value="Homeodomain-like"/>
    <property type="match status" value="1"/>
</dbReference>
<sequence>MLNSGPGAYFIPSSYSRIVARVLQLQERDLPKLLRDTGLPPEVLLAGDESRMSGRQQLQVMDNARTMGRAPDFGLRLGQQLQPSAHGPTGYLALASPDLRTALHSLRDFLPIRIPFAQLVLDEEGDWLSCRVNTLLDAGPAEQRMLMECFALVLQALVESFLSRRLTEARIDFEYPSPAYHAVYSEYLHSKFYFDQADTRVLLPLTLLDEPNPGGDADSYAAAREMCAALLEQVPVTDLTTTDRVRRFLLAQPVGSVGEEQVARSLFVSKRTLARRLAREGNNYRKIRDQLLAEMAARYLRDNRLSVEAVAALLGYHDSANFRRAFKRWHGMPPQSFRAAYNVGDS</sequence>
<evidence type="ECO:0000259" key="4">
    <source>
        <dbReference type="PROSITE" id="PS01124"/>
    </source>
</evidence>
<keyword evidence="1" id="KW-0805">Transcription regulation</keyword>
<evidence type="ECO:0000256" key="1">
    <source>
        <dbReference type="ARBA" id="ARBA00023015"/>
    </source>
</evidence>
<name>A0A5P9NKT5_9GAMM</name>
<feature type="domain" description="HTH araC/xylS-type" evidence="4">
    <location>
        <begin position="243"/>
        <end position="340"/>
    </location>
</feature>
<dbReference type="Proteomes" id="UP000326287">
    <property type="component" value="Chromosome"/>
</dbReference>
<dbReference type="Pfam" id="PF12625">
    <property type="entry name" value="Arabinose_bd"/>
    <property type="match status" value="1"/>
</dbReference>
<organism evidence="5 6">
    <name type="scientific">Halioglobus maricola</name>
    <dbReference type="NCBI Taxonomy" id="2601894"/>
    <lineage>
        <taxon>Bacteria</taxon>
        <taxon>Pseudomonadati</taxon>
        <taxon>Pseudomonadota</taxon>
        <taxon>Gammaproteobacteria</taxon>
        <taxon>Cellvibrionales</taxon>
        <taxon>Halieaceae</taxon>
        <taxon>Halioglobus</taxon>
    </lineage>
</organism>
<dbReference type="SMART" id="SM00342">
    <property type="entry name" value="HTH_ARAC"/>
    <property type="match status" value="1"/>
</dbReference>
<dbReference type="GO" id="GO:0005829">
    <property type="term" value="C:cytosol"/>
    <property type="evidence" value="ECO:0007669"/>
    <property type="project" value="TreeGrafter"/>
</dbReference>
<evidence type="ECO:0000313" key="5">
    <source>
        <dbReference type="EMBL" id="QFU76451.1"/>
    </source>
</evidence>
<dbReference type="EMBL" id="CP036422">
    <property type="protein sequence ID" value="QFU76451.1"/>
    <property type="molecule type" value="Genomic_DNA"/>
</dbReference>
<dbReference type="OrthoDB" id="5582699at2"/>
<dbReference type="PANTHER" id="PTHR47894">
    <property type="entry name" value="HTH-TYPE TRANSCRIPTIONAL REGULATOR GADX"/>
    <property type="match status" value="1"/>
</dbReference>
<dbReference type="AlphaFoldDB" id="A0A5P9NKT5"/>
<dbReference type="SUPFAM" id="SSF46689">
    <property type="entry name" value="Homeodomain-like"/>
    <property type="match status" value="1"/>
</dbReference>
<gene>
    <name evidence="5" type="ORF">EY643_12715</name>
</gene>
<protein>
    <submittedName>
        <fullName evidence="5">AraC family transcriptional regulator</fullName>
    </submittedName>
</protein>
<dbReference type="InterPro" id="IPR018060">
    <property type="entry name" value="HTH_AraC"/>
</dbReference>
<dbReference type="GO" id="GO:0003700">
    <property type="term" value="F:DNA-binding transcription factor activity"/>
    <property type="evidence" value="ECO:0007669"/>
    <property type="project" value="InterPro"/>
</dbReference>
<dbReference type="PANTHER" id="PTHR47894:SF1">
    <property type="entry name" value="HTH-TYPE TRANSCRIPTIONAL REGULATOR VQSM"/>
    <property type="match status" value="1"/>
</dbReference>
<evidence type="ECO:0000256" key="2">
    <source>
        <dbReference type="ARBA" id="ARBA00023125"/>
    </source>
</evidence>
<dbReference type="InterPro" id="IPR009057">
    <property type="entry name" value="Homeodomain-like_sf"/>
</dbReference>
<keyword evidence="2" id="KW-0238">DNA-binding</keyword>
<dbReference type="KEGG" id="halc:EY643_12715"/>
<dbReference type="RefSeq" id="WP_153239593.1">
    <property type="nucleotide sequence ID" value="NZ_CP036422.1"/>
</dbReference>
<reference evidence="5 6" key="1">
    <citation type="submission" date="2019-02" db="EMBL/GenBank/DDBJ databases">
        <authorList>
            <person name="Li S.-H."/>
        </authorList>
    </citation>
    <scope>NUCLEOTIDE SEQUENCE [LARGE SCALE GENOMIC DNA]</scope>
    <source>
        <strain evidence="5 6">IMCC14385</strain>
    </source>
</reference>
<evidence type="ECO:0000313" key="6">
    <source>
        <dbReference type="Proteomes" id="UP000326287"/>
    </source>
</evidence>
<keyword evidence="3" id="KW-0804">Transcription</keyword>
<evidence type="ECO:0000256" key="3">
    <source>
        <dbReference type="ARBA" id="ARBA00023163"/>
    </source>
</evidence>